<sequence length="512" mass="56804">MASGRIDALVDWAHRHGARLHLDAEIYHDPQTGFSVRVPATSPGLEAGSRVLSCPSSLGLSYLNALLDGPVAFPPRLPTVPPFPRDFMGGNPAQVIGRFFLMQQFLEGTNSFWWPYIRSLPQPEHISAWSGPPFWPDQDVEYLAGTNAHASGVEIRANVRAEFKAARRQLKAAAHPGWRDYTPILYHWAYSIFTSRSFRPSLVLAEAAQHALRPLLPAGVGLDDFSILQPVFDVANHSPAARVVWEVGEHHCTLVTADPVAPGAQVLNYYGPKTNAELLIAYGFLVPASETLHNDYLHFRKRMVDRGHDPQQPSEAEQKRDKKPVEFLVSLRPMDHISSISGRKRQFLRVGTAQPGLRLSRVFSHLEDAFILDFALSLMTETEQDILVEHSKLLKAKHDPDVVAPAGMELQFWLLAALLADPAEPRLVAVLVRITDAFDCKLRQDLDSLHEAAEGLELDVARLNRNQKTALEYRERVEAVLRAAMASLAEGRKGLQGGSTPVNAEQSEHVAD</sequence>
<proteinExistence type="predicted"/>
<protein>
    <recommendedName>
        <fullName evidence="4">SET domain-containing protein</fullName>
    </recommendedName>
</protein>
<dbReference type="Proteomes" id="UP001217918">
    <property type="component" value="Unassembled WGS sequence"/>
</dbReference>
<dbReference type="GO" id="GO:0016279">
    <property type="term" value="F:protein-lysine N-methyltransferase activity"/>
    <property type="evidence" value="ECO:0007669"/>
    <property type="project" value="InterPro"/>
</dbReference>
<evidence type="ECO:0000256" key="1">
    <source>
        <dbReference type="SAM" id="MobiDB-lite"/>
    </source>
</evidence>
<dbReference type="CDD" id="cd19180">
    <property type="entry name" value="SET_SpSET10-like"/>
    <property type="match status" value="1"/>
</dbReference>
<keyword evidence="3" id="KW-1185">Reference proteome</keyword>
<dbReference type="AlphaFoldDB" id="A0AAD9MAF2"/>
<accession>A0AAD9MAF2</accession>
<evidence type="ECO:0000313" key="2">
    <source>
        <dbReference type="EMBL" id="KAK2069929.1"/>
    </source>
</evidence>
<dbReference type="GO" id="GO:0005634">
    <property type="term" value="C:nucleus"/>
    <property type="evidence" value="ECO:0007669"/>
    <property type="project" value="TreeGrafter"/>
</dbReference>
<dbReference type="PANTHER" id="PTHR13271:SF146">
    <property type="entry name" value="SET DOMAIN-CONTAINING PROTEIN"/>
    <property type="match status" value="1"/>
</dbReference>
<dbReference type="EMBL" id="JAQQPM010000003">
    <property type="protein sequence ID" value="KAK2069929.1"/>
    <property type="molecule type" value="Genomic_DNA"/>
</dbReference>
<name>A0AAD9MAF2_9PEZI</name>
<evidence type="ECO:0008006" key="4">
    <source>
        <dbReference type="Google" id="ProtNLM"/>
    </source>
</evidence>
<dbReference type="PANTHER" id="PTHR13271">
    <property type="entry name" value="UNCHARACTERIZED PUTATIVE METHYLTRANSFERASE"/>
    <property type="match status" value="1"/>
</dbReference>
<dbReference type="InterPro" id="IPR046341">
    <property type="entry name" value="SET_dom_sf"/>
</dbReference>
<evidence type="ECO:0000313" key="3">
    <source>
        <dbReference type="Proteomes" id="UP001217918"/>
    </source>
</evidence>
<comment type="caution">
    <text evidence="2">The sequence shown here is derived from an EMBL/GenBank/DDBJ whole genome shotgun (WGS) entry which is preliminary data.</text>
</comment>
<dbReference type="SUPFAM" id="SSF82199">
    <property type="entry name" value="SET domain"/>
    <property type="match status" value="1"/>
</dbReference>
<dbReference type="InterPro" id="IPR050600">
    <property type="entry name" value="SETD3_SETD6_MTase"/>
</dbReference>
<dbReference type="InterPro" id="IPR044432">
    <property type="entry name" value="Set10/Efm1_SET"/>
</dbReference>
<gene>
    <name evidence="2" type="ORF">P8C59_004470</name>
</gene>
<reference evidence="2" key="1">
    <citation type="journal article" date="2023" name="Mol. Plant Microbe Interact.">
        <title>Elucidating the Obligate Nature and Biological Capacity of an Invasive Fungal Corn Pathogen.</title>
        <authorList>
            <person name="MacCready J.S."/>
            <person name="Roggenkamp E.M."/>
            <person name="Gdanetz K."/>
            <person name="Chilvers M.I."/>
        </authorList>
    </citation>
    <scope>NUCLEOTIDE SEQUENCE</scope>
    <source>
        <strain evidence="2">PM02</strain>
    </source>
</reference>
<dbReference type="Gene3D" id="3.90.1410.10">
    <property type="entry name" value="set domain protein methyltransferase, domain 1"/>
    <property type="match status" value="1"/>
</dbReference>
<feature type="region of interest" description="Disordered" evidence="1">
    <location>
        <begin position="492"/>
        <end position="512"/>
    </location>
</feature>
<organism evidence="2 3">
    <name type="scientific">Phyllachora maydis</name>
    <dbReference type="NCBI Taxonomy" id="1825666"/>
    <lineage>
        <taxon>Eukaryota</taxon>
        <taxon>Fungi</taxon>
        <taxon>Dikarya</taxon>
        <taxon>Ascomycota</taxon>
        <taxon>Pezizomycotina</taxon>
        <taxon>Sordariomycetes</taxon>
        <taxon>Sordariomycetidae</taxon>
        <taxon>Phyllachorales</taxon>
        <taxon>Phyllachoraceae</taxon>
        <taxon>Phyllachora</taxon>
    </lineage>
</organism>